<reference evidence="1 2" key="1">
    <citation type="submission" date="2016-12" db="EMBL/GenBank/DDBJ databases">
        <title>The new phylogeny of genus Mycobacterium.</title>
        <authorList>
            <person name="Tortoli E."/>
            <person name="Trovato A."/>
            <person name="Cirillo D.M."/>
        </authorList>
    </citation>
    <scope>NUCLEOTIDE SEQUENCE [LARGE SCALE GENOMIC DNA]</scope>
    <source>
        <strain evidence="1 2">DSM 44223</strain>
    </source>
</reference>
<dbReference type="AlphaFoldDB" id="A0A1X0IQB7"/>
<dbReference type="EMBL" id="MVIH01000010">
    <property type="protein sequence ID" value="ORB50575.1"/>
    <property type="molecule type" value="Genomic_DNA"/>
</dbReference>
<protein>
    <recommendedName>
        <fullName evidence="3">Nucleotidyltransferase</fullName>
    </recommendedName>
</protein>
<gene>
    <name evidence="1" type="ORF">BST42_20025</name>
</gene>
<proteinExistence type="predicted"/>
<keyword evidence="2" id="KW-1185">Reference proteome</keyword>
<accession>A0A1X0IQB7</accession>
<dbReference type="Proteomes" id="UP000192534">
    <property type="component" value="Unassembled WGS sequence"/>
</dbReference>
<comment type="caution">
    <text evidence="1">The sequence shown here is derived from an EMBL/GenBank/DDBJ whole genome shotgun (WGS) entry which is preliminary data.</text>
</comment>
<name>A0A1X0IQB7_MYCRH</name>
<evidence type="ECO:0008006" key="3">
    <source>
        <dbReference type="Google" id="ProtNLM"/>
    </source>
</evidence>
<evidence type="ECO:0000313" key="2">
    <source>
        <dbReference type="Proteomes" id="UP000192534"/>
    </source>
</evidence>
<sequence>MPGASETGYPAEYVAARAVLLDALQALGDHLPAIIVVGAQAIYTHTGAGDFVEQPMTTDGDLALNVVALEEEPEITTALTNAEFKPGPNPGSWLGAGEVAVDIMVTPSQSGRTKKKARAARLPGHGEWAARITPGLEPAVVDHASQTLRALDPSDHRRVEVNVAGPAALLVAKAIKIEDRLVDARTAANRVKEKDALDMLRLLQAVETADLVTGLRRHLADDDARVISLRALKFLEQAGTARSSVLPSLAEGAAAGDRTVAPSFAALTQTLLAAVQPLVLRDGGRLQEPSS</sequence>
<evidence type="ECO:0000313" key="1">
    <source>
        <dbReference type="EMBL" id="ORB50575.1"/>
    </source>
</evidence>
<dbReference type="OrthoDB" id="3515986at2"/>
<organism evidence="1 2">
    <name type="scientific">Mycolicibacterium rhodesiae</name>
    <name type="common">Mycobacterium rhodesiae</name>
    <dbReference type="NCBI Taxonomy" id="36814"/>
    <lineage>
        <taxon>Bacteria</taxon>
        <taxon>Bacillati</taxon>
        <taxon>Actinomycetota</taxon>
        <taxon>Actinomycetes</taxon>
        <taxon>Mycobacteriales</taxon>
        <taxon>Mycobacteriaceae</taxon>
        <taxon>Mycolicibacterium</taxon>
    </lineage>
</organism>